<accession>A0A562J0M3</accession>
<sequence>MKTPLVIGFALALTGCSNINTCHFYWSWNDEAQCHKQHLLYQNDLMQAKILITSGDKQGLELASALLDRLQSQEQDQRGEIFFYRALLGIRQNPTNTPDIIQNLEQAAALQHPHAVALLYRIYDEPYLIKTRDAAKADQYRKAYTQLDVARSGYPSFEQALAVTKRLFVTPNSPTPAPASKTP</sequence>
<name>A0A562J0M3_9GAMM</name>
<gene>
    <name evidence="1" type="ORF">LX59_00705</name>
</gene>
<dbReference type="PROSITE" id="PS51257">
    <property type="entry name" value="PROKAR_LIPOPROTEIN"/>
    <property type="match status" value="1"/>
</dbReference>
<evidence type="ECO:0000313" key="2">
    <source>
        <dbReference type="Proteomes" id="UP000319627"/>
    </source>
</evidence>
<dbReference type="Proteomes" id="UP000319627">
    <property type="component" value="Unassembled WGS sequence"/>
</dbReference>
<dbReference type="RefSeq" id="WP_144570448.1">
    <property type="nucleotide sequence ID" value="NZ_VLKG01000002.1"/>
</dbReference>
<protein>
    <submittedName>
        <fullName evidence="1">Uncharacterized protein</fullName>
    </submittedName>
</protein>
<dbReference type="EMBL" id="VLKG01000002">
    <property type="protein sequence ID" value="TWH76660.1"/>
    <property type="molecule type" value="Genomic_DNA"/>
</dbReference>
<comment type="caution">
    <text evidence="1">The sequence shown here is derived from an EMBL/GenBank/DDBJ whole genome shotgun (WGS) entry which is preliminary data.</text>
</comment>
<dbReference type="AlphaFoldDB" id="A0A562J0M3"/>
<proteinExistence type="predicted"/>
<evidence type="ECO:0000313" key="1">
    <source>
        <dbReference type="EMBL" id="TWH76660.1"/>
    </source>
</evidence>
<organism evidence="1 2">
    <name type="scientific">Azomonas agilis</name>
    <dbReference type="NCBI Taxonomy" id="116849"/>
    <lineage>
        <taxon>Bacteria</taxon>
        <taxon>Pseudomonadati</taxon>
        <taxon>Pseudomonadota</taxon>
        <taxon>Gammaproteobacteria</taxon>
        <taxon>Pseudomonadales</taxon>
        <taxon>Pseudomonadaceae</taxon>
        <taxon>Azomonas</taxon>
    </lineage>
</organism>
<reference evidence="1 2" key="1">
    <citation type="submission" date="2019-07" db="EMBL/GenBank/DDBJ databases">
        <title>Genomic Encyclopedia of Type Strains, Phase I: the one thousand microbial genomes (KMG-I) project.</title>
        <authorList>
            <person name="Kyrpides N."/>
        </authorList>
    </citation>
    <scope>NUCLEOTIDE SEQUENCE [LARGE SCALE GENOMIC DNA]</scope>
    <source>
        <strain evidence="1 2">DSM 375</strain>
    </source>
</reference>
<dbReference type="OrthoDB" id="7026374at2"/>
<keyword evidence="2" id="KW-1185">Reference proteome</keyword>